<comment type="catalytic activity">
    <reaction evidence="8">
        <text>L-threonyl-[protein] + ATP = O-phospho-L-threonyl-[protein] + ADP + H(+)</text>
        <dbReference type="Rhea" id="RHEA:46608"/>
        <dbReference type="Rhea" id="RHEA-COMP:11060"/>
        <dbReference type="Rhea" id="RHEA-COMP:11605"/>
        <dbReference type="ChEBI" id="CHEBI:15378"/>
        <dbReference type="ChEBI" id="CHEBI:30013"/>
        <dbReference type="ChEBI" id="CHEBI:30616"/>
        <dbReference type="ChEBI" id="CHEBI:61977"/>
        <dbReference type="ChEBI" id="CHEBI:456216"/>
        <dbReference type="EC" id="2.7.11.1"/>
    </reaction>
</comment>
<accession>A0A834ERY4</accession>
<keyword evidence="5" id="KW-0547">Nucleotide-binding</keyword>
<reference evidence="12 13" key="1">
    <citation type="journal article" date="2020" name="Nature">
        <title>Six reference-quality genomes reveal evolution of bat adaptations.</title>
        <authorList>
            <person name="Jebb D."/>
            <person name="Huang Z."/>
            <person name="Pippel M."/>
            <person name="Hughes G.M."/>
            <person name="Lavrichenko K."/>
            <person name="Devanna P."/>
            <person name="Winkler S."/>
            <person name="Jermiin L.S."/>
            <person name="Skirmuntt E.C."/>
            <person name="Katzourakis A."/>
            <person name="Burkitt-Gray L."/>
            <person name="Ray D.A."/>
            <person name="Sullivan K.A.M."/>
            <person name="Roscito J.G."/>
            <person name="Kirilenko B.M."/>
            <person name="Davalos L.M."/>
            <person name="Corthals A.P."/>
            <person name="Power M.L."/>
            <person name="Jones G."/>
            <person name="Ransome R.D."/>
            <person name="Dechmann D.K.N."/>
            <person name="Locatelli A.G."/>
            <person name="Puechmaille S.J."/>
            <person name="Fedrigo O."/>
            <person name="Jarvis E.D."/>
            <person name="Hiller M."/>
            <person name="Vernes S.C."/>
            <person name="Myers E.W."/>
            <person name="Teeling E.C."/>
        </authorList>
    </citation>
    <scope>NUCLEOTIDE SEQUENCE [LARGE SCALE GENOMIC DNA]</scope>
    <source>
        <strain evidence="12">Bat1K_MPI-CBG_1</strain>
    </source>
</reference>
<evidence type="ECO:0000256" key="6">
    <source>
        <dbReference type="ARBA" id="ARBA00022777"/>
    </source>
</evidence>
<evidence type="ECO:0000259" key="11">
    <source>
        <dbReference type="Pfam" id="PF01163"/>
    </source>
</evidence>
<keyword evidence="2" id="KW-0690">Ribosome biogenesis</keyword>
<organism evidence="12 13">
    <name type="scientific">Phyllostomus discolor</name>
    <name type="common">pale spear-nosed bat</name>
    <dbReference type="NCBI Taxonomy" id="89673"/>
    <lineage>
        <taxon>Eukaryota</taxon>
        <taxon>Metazoa</taxon>
        <taxon>Chordata</taxon>
        <taxon>Craniata</taxon>
        <taxon>Vertebrata</taxon>
        <taxon>Euteleostomi</taxon>
        <taxon>Mammalia</taxon>
        <taxon>Eutheria</taxon>
        <taxon>Laurasiatheria</taxon>
        <taxon>Chiroptera</taxon>
        <taxon>Yangochiroptera</taxon>
        <taxon>Phyllostomidae</taxon>
        <taxon>Phyllostominae</taxon>
        <taxon>Phyllostomus</taxon>
    </lineage>
</organism>
<dbReference type="InterPro" id="IPR018934">
    <property type="entry name" value="RIO_dom"/>
</dbReference>
<sequence>MELINGYPLCQIHHVEDPASVYDEAMELIVRLANHGLIHGDFNEFNLILDKDDHITMIDFPQMVSTSHSNAEWYFDRDVKCIRDFFMKRFSYESELYPTFSDIRREDSLDVEVSASGYTKEMQADDELLHPAGPDDIETEERSDFSFSDEEEVSEKTNVCRSENPSEQNSVDGLGDCCHRSPGDLEQVKEDDLSEQSAAAHYLDMTKFSQALEEIKGQVVENNSVTEFSGKEDKTENGTRQDSETSPGGNPASSEECEDECPHLVALSSLNKEFRPFRDEENMEDINRYRTRTLSVTSSGSILSCSTIPPELVKQKVKRQLTKQQKSAVRRRLQKGEANIFTKQRRENMQNIKSSLEAASFWGE</sequence>
<evidence type="ECO:0000256" key="2">
    <source>
        <dbReference type="ARBA" id="ARBA00022517"/>
    </source>
</evidence>
<dbReference type="FunFam" id="1.10.510.10:FF:000307">
    <property type="entry name" value="Serine/threonine-protein kinase RIO2"/>
    <property type="match status" value="1"/>
</dbReference>
<evidence type="ECO:0000256" key="3">
    <source>
        <dbReference type="ARBA" id="ARBA00022527"/>
    </source>
</evidence>
<dbReference type="GO" id="GO:0005634">
    <property type="term" value="C:nucleus"/>
    <property type="evidence" value="ECO:0007669"/>
    <property type="project" value="TreeGrafter"/>
</dbReference>
<keyword evidence="6 12" id="KW-0418">Kinase</keyword>
<feature type="compositionally biased region" description="Acidic residues" evidence="10">
    <location>
        <begin position="135"/>
        <end position="153"/>
    </location>
</feature>
<feature type="compositionally biased region" description="Polar residues" evidence="10">
    <location>
        <begin position="244"/>
        <end position="253"/>
    </location>
</feature>
<dbReference type="GO" id="GO:0030490">
    <property type="term" value="P:maturation of SSU-rRNA"/>
    <property type="evidence" value="ECO:0007669"/>
    <property type="project" value="TreeGrafter"/>
</dbReference>
<dbReference type="SUPFAM" id="SSF56112">
    <property type="entry name" value="Protein kinase-like (PK-like)"/>
    <property type="match status" value="1"/>
</dbReference>
<keyword evidence="7" id="KW-0067">ATP-binding</keyword>
<evidence type="ECO:0000256" key="4">
    <source>
        <dbReference type="ARBA" id="ARBA00022679"/>
    </source>
</evidence>
<feature type="region of interest" description="Disordered" evidence="10">
    <location>
        <begin position="223"/>
        <end position="260"/>
    </location>
</feature>
<evidence type="ECO:0000256" key="5">
    <source>
        <dbReference type="ARBA" id="ARBA00022741"/>
    </source>
</evidence>
<dbReference type="Pfam" id="PF01163">
    <property type="entry name" value="RIO1"/>
    <property type="match status" value="1"/>
</dbReference>
<name>A0A834ERY4_9CHIR</name>
<evidence type="ECO:0000256" key="7">
    <source>
        <dbReference type="ARBA" id="ARBA00022840"/>
    </source>
</evidence>
<dbReference type="InterPro" id="IPR018935">
    <property type="entry name" value="RIO_kinase_CS"/>
</dbReference>
<protein>
    <recommendedName>
        <fullName evidence="1">non-specific serine/threonine protein kinase</fullName>
        <ecNumber evidence="1">2.7.11.1</ecNumber>
    </recommendedName>
</protein>
<evidence type="ECO:0000256" key="9">
    <source>
        <dbReference type="ARBA" id="ARBA00048679"/>
    </source>
</evidence>
<dbReference type="AlphaFoldDB" id="A0A834ERY4"/>
<dbReference type="GO" id="GO:0004674">
    <property type="term" value="F:protein serine/threonine kinase activity"/>
    <property type="evidence" value="ECO:0007669"/>
    <property type="project" value="UniProtKB-KW"/>
</dbReference>
<feature type="region of interest" description="Disordered" evidence="10">
    <location>
        <begin position="120"/>
        <end position="195"/>
    </location>
</feature>
<dbReference type="EMBL" id="JABVXQ010000002">
    <property type="protein sequence ID" value="KAF6126949.1"/>
    <property type="molecule type" value="Genomic_DNA"/>
</dbReference>
<feature type="domain" description="RIO-type" evidence="11">
    <location>
        <begin position="1"/>
        <end position="92"/>
    </location>
</feature>
<dbReference type="Gene3D" id="1.10.510.10">
    <property type="entry name" value="Transferase(Phosphotransferase) domain 1"/>
    <property type="match status" value="1"/>
</dbReference>
<comment type="catalytic activity">
    <reaction evidence="9">
        <text>L-seryl-[protein] + ATP = O-phospho-L-seryl-[protein] + ADP + H(+)</text>
        <dbReference type="Rhea" id="RHEA:17989"/>
        <dbReference type="Rhea" id="RHEA-COMP:9863"/>
        <dbReference type="Rhea" id="RHEA-COMP:11604"/>
        <dbReference type="ChEBI" id="CHEBI:15378"/>
        <dbReference type="ChEBI" id="CHEBI:29999"/>
        <dbReference type="ChEBI" id="CHEBI:30616"/>
        <dbReference type="ChEBI" id="CHEBI:83421"/>
        <dbReference type="ChEBI" id="CHEBI:456216"/>
        <dbReference type="EC" id="2.7.11.1"/>
    </reaction>
</comment>
<dbReference type="GO" id="GO:0005524">
    <property type="term" value="F:ATP binding"/>
    <property type="evidence" value="ECO:0007669"/>
    <property type="project" value="UniProtKB-KW"/>
</dbReference>
<keyword evidence="4" id="KW-0808">Transferase</keyword>
<feature type="compositionally biased region" description="Polar residues" evidence="10">
    <location>
        <begin position="156"/>
        <end position="171"/>
    </location>
</feature>
<dbReference type="Proteomes" id="UP000664940">
    <property type="component" value="Unassembled WGS sequence"/>
</dbReference>
<feature type="compositionally biased region" description="Basic and acidic residues" evidence="10">
    <location>
        <begin position="177"/>
        <end position="191"/>
    </location>
</feature>
<evidence type="ECO:0000313" key="13">
    <source>
        <dbReference type="Proteomes" id="UP000664940"/>
    </source>
</evidence>
<proteinExistence type="predicted"/>
<comment type="caution">
    <text evidence="12">The sequence shown here is derived from an EMBL/GenBank/DDBJ whole genome shotgun (WGS) entry which is preliminary data.</text>
</comment>
<dbReference type="PANTHER" id="PTHR45852:SF1">
    <property type="entry name" value="SERINE_THREONINE-PROTEIN KINASE RIO2"/>
    <property type="match status" value="1"/>
</dbReference>
<evidence type="ECO:0000256" key="8">
    <source>
        <dbReference type="ARBA" id="ARBA00047899"/>
    </source>
</evidence>
<gene>
    <name evidence="12" type="ORF">HJG60_016377</name>
</gene>
<evidence type="ECO:0000256" key="10">
    <source>
        <dbReference type="SAM" id="MobiDB-lite"/>
    </source>
</evidence>
<dbReference type="GO" id="GO:0030688">
    <property type="term" value="C:preribosome, small subunit precursor"/>
    <property type="evidence" value="ECO:0007669"/>
    <property type="project" value="TreeGrafter"/>
</dbReference>
<keyword evidence="3" id="KW-0723">Serine/threonine-protein kinase</keyword>
<evidence type="ECO:0000256" key="1">
    <source>
        <dbReference type="ARBA" id="ARBA00012513"/>
    </source>
</evidence>
<evidence type="ECO:0000313" key="12">
    <source>
        <dbReference type="EMBL" id="KAF6126949.1"/>
    </source>
</evidence>
<dbReference type="InterPro" id="IPR011009">
    <property type="entry name" value="Kinase-like_dom_sf"/>
</dbReference>
<dbReference type="EC" id="2.7.11.1" evidence="1"/>
<feature type="compositionally biased region" description="Basic and acidic residues" evidence="10">
    <location>
        <begin position="229"/>
        <end position="243"/>
    </location>
</feature>
<dbReference type="PROSITE" id="PS01245">
    <property type="entry name" value="RIO1"/>
    <property type="match status" value="1"/>
</dbReference>
<dbReference type="PANTHER" id="PTHR45852">
    <property type="entry name" value="SER/THR-PROTEIN KINASE RIO2"/>
    <property type="match status" value="1"/>
</dbReference>
<dbReference type="GO" id="GO:0005829">
    <property type="term" value="C:cytosol"/>
    <property type="evidence" value="ECO:0007669"/>
    <property type="project" value="TreeGrafter"/>
</dbReference>